<keyword evidence="1" id="KW-0472">Membrane</keyword>
<keyword evidence="3" id="KW-1185">Reference proteome</keyword>
<accession>A0ABV0TC94</accession>
<organism evidence="2 3">
    <name type="scientific">Ilyodon furcidens</name>
    <name type="common">goldbreast splitfin</name>
    <dbReference type="NCBI Taxonomy" id="33524"/>
    <lineage>
        <taxon>Eukaryota</taxon>
        <taxon>Metazoa</taxon>
        <taxon>Chordata</taxon>
        <taxon>Craniata</taxon>
        <taxon>Vertebrata</taxon>
        <taxon>Euteleostomi</taxon>
        <taxon>Actinopterygii</taxon>
        <taxon>Neopterygii</taxon>
        <taxon>Teleostei</taxon>
        <taxon>Neoteleostei</taxon>
        <taxon>Acanthomorphata</taxon>
        <taxon>Ovalentaria</taxon>
        <taxon>Atherinomorphae</taxon>
        <taxon>Cyprinodontiformes</taxon>
        <taxon>Goodeidae</taxon>
        <taxon>Ilyodon</taxon>
    </lineage>
</organism>
<keyword evidence="1" id="KW-1133">Transmembrane helix</keyword>
<reference evidence="2 3" key="1">
    <citation type="submission" date="2021-06" db="EMBL/GenBank/DDBJ databases">
        <authorList>
            <person name="Palmer J.M."/>
        </authorList>
    </citation>
    <scope>NUCLEOTIDE SEQUENCE [LARGE SCALE GENOMIC DNA]</scope>
    <source>
        <strain evidence="3">if_2019</strain>
        <tissue evidence="2">Muscle</tissue>
    </source>
</reference>
<sequence>MKDDDETFLAAAALMHKEKTHTLCLSLYFCLSFLLNLACLPLPVTDLSSRSVPSSSSFSILCVGALLNHQSLPANQTPPPLFPRLPGMWGGDGDGMSNKKWGWSEGSRRKQSKRENNATTLDALGGLRCSRSHRGVMDSSTFPPGLLLASPHDPLRSSSSARLHALNGCCCPHTWHLLF</sequence>
<protein>
    <submittedName>
        <fullName evidence="2">Uncharacterized protein</fullName>
    </submittedName>
</protein>
<keyword evidence="1" id="KW-0812">Transmembrane</keyword>
<feature type="transmembrane region" description="Helical" evidence="1">
    <location>
        <begin position="23"/>
        <end position="44"/>
    </location>
</feature>
<proteinExistence type="predicted"/>
<comment type="caution">
    <text evidence="2">The sequence shown here is derived from an EMBL/GenBank/DDBJ whole genome shotgun (WGS) entry which is preliminary data.</text>
</comment>
<gene>
    <name evidence="2" type="ORF">ILYODFUR_028884</name>
</gene>
<evidence type="ECO:0000313" key="2">
    <source>
        <dbReference type="EMBL" id="MEQ2230401.1"/>
    </source>
</evidence>
<dbReference type="EMBL" id="JAHRIQ010027193">
    <property type="protein sequence ID" value="MEQ2230401.1"/>
    <property type="molecule type" value="Genomic_DNA"/>
</dbReference>
<dbReference type="Proteomes" id="UP001482620">
    <property type="component" value="Unassembled WGS sequence"/>
</dbReference>
<evidence type="ECO:0000313" key="3">
    <source>
        <dbReference type="Proteomes" id="UP001482620"/>
    </source>
</evidence>
<name>A0ABV0TC94_9TELE</name>
<evidence type="ECO:0000256" key="1">
    <source>
        <dbReference type="SAM" id="Phobius"/>
    </source>
</evidence>